<sequence length="227" mass="26192">MRVDQHSNHLQTEVDVTSMEDFNLAIQDAELFEAQANGLTYSWWNNQDASPVSKKIDHALINHHWAKQFPDAFFRAGWNCDNIQGSLQFKFARSLKLLKGSLKRLNARHYSGISLRVKDQAATAASLQRQLLTNHDADTAALEHLERGKWQMLFKAETKFYRQKSRVQWYKLGDRDTIFYHMSVVQRATRNHIHFLRDATNQMIGTADGIKAHAVDYFTDILGSTEL</sequence>
<accession>A0A8S9S0J5</accession>
<gene>
    <name evidence="1" type="ORF">F2Q69_00030674</name>
</gene>
<dbReference type="EMBL" id="QGKX02000088">
    <property type="protein sequence ID" value="KAF3586286.1"/>
    <property type="molecule type" value="Genomic_DNA"/>
</dbReference>
<evidence type="ECO:0000313" key="1">
    <source>
        <dbReference type="EMBL" id="KAF3586286.1"/>
    </source>
</evidence>
<dbReference type="AlphaFoldDB" id="A0A8S9S0J5"/>
<reference evidence="1" key="1">
    <citation type="submission" date="2019-12" db="EMBL/GenBank/DDBJ databases">
        <title>Genome sequencing and annotation of Brassica cretica.</title>
        <authorList>
            <person name="Studholme D.J."/>
            <person name="Sarris P."/>
        </authorList>
    </citation>
    <scope>NUCLEOTIDE SEQUENCE</scope>
    <source>
        <strain evidence="1">PFS-109/04</strain>
        <tissue evidence="1">Leaf</tissue>
    </source>
</reference>
<evidence type="ECO:0000313" key="2">
    <source>
        <dbReference type="Proteomes" id="UP000712600"/>
    </source>
</evidence>
<organism evidence="1 2">
    <name type="scientific">Brassica cretica</name>
    <name type="common">Mustard</name>
    <dbReference type="NCBI Taxonomy" id="69181"/>
    <lineage>
        <taxon>Eukaryota</taxon>
        <taxon>Viridiplantae</taxon>
        <taxon>Streptophyta</taxon>
        <taxon>Embryophyta</taxon>
        <taxon>Tracheophyta</taxon>
        <taxon>Spermatophyta</taxon>
        <taxon>Magnoliopsida</taxon>
        <taxon>eudicotyledons</taxon>
        <taxon>Gunneridae</taxon>
        <taxon>Pentapetalae</taxon>
        <taxon>rosids</taxon>
        <taxon>malvids</taxon>
        <taxon>Brassicales</taxon>
        <taxon>Brassicaceae</taxon>
        <taxon>Brassiceae</taxon>
        <taxon>Brassica</taxon>
    </lineage>
</organism>
<name>A0A8S9S0J5_BRACR</name>
<comment type="caution">
    <text evidence="1">The sequence shown here is derived from an EMBL/GenBank/DDBJ whole genome shotgun (WGS) entry which is preliminary data.</text>
</comment>
<dbReference type="Proteomes" id="UP000712600">
    <property type="component" value="Unassembled WGS sequence"/>
</dbReference>
<protein>
    <submittedName>
        <fullName evidence="1">Uncharacterized protein</fullName>
    </submittedName>
</protein>
<proteinExistence type="predicted"/>